<feature type="chain" id="PRO_5037180856" evidence="1">
    <location>
        <begin position="23"/>
        <end position="162"/>
    </location>
</feature>
<dbReference type="CDD" id="cd05379">
    <property type="entry name" value="CAP_bacterial"/>
    <property type="match status" value="1"/>
</dbReference>
<keyword evidence="4" id="KW-1185">Reference proteome</keyword>
<organism evidence="3 4">
    <name type="scientific">Legionella impletisoli</name>
    <dbReference type="NCBI Taxonomy" id="343510"/>
    <lineage>
        <taxon>Bacteria</taxon>
        <taxon>Pseudomonadati</taxon>
        <taxon>Pseudomonadota</taxon>
        <taxon>Gammaproteobacteria</taxon>
        <taxon>Legionellales</taxon>
        <taxon>Legionellaceae</taxon>
        <taxon>Legionella</taxon>
    </lineage>
</organism>
<evidence type="ECO:0000313" key="4">
    <source>
        <dbReference type="Proteomes" id="UP000630149"/>
    </source>
</evidence>
<evidence type="ECO:0000256" key="1">
    <source>
        <dbReference type="SAM" id="SignalP"/>
    </source>
</evidence>
<dbReference type="Gene3D" id="3.40.33.10">
    <property type="entry name" value="CAP"/>
    <property type="match status" value="1"/>
</dbReference>
<sequence>MKRFVPYFFMLSIWASMNVCFAANTHAAPLPDVEYQQQVLFYVNQYRIKHHRVPLKLIPTISKTAETHSIAMAKKRVPFGHQNFNQRINSLYKQIKNCQGGAENVAYYKYGPKKLVDAWIASPGHRRNILGDYNLTGIGIAHDSKGWGYYTQLFLKSPMAIS</sequence>
<protein>
    <submittedName>
        <fullName evidence="3">Transporter</fullName>
    </submittedName>
</protein>
<evidence type="ECO:0000313" key="3">
    <source>
        <dbReference type="EMBL" id="GGI88257.1"/>
    </source>
</evidence>
<dbReference type="AlphaFoldDB" id="A0A917JYH7"/>
<reference evidence="3" key="2">
    <citation type="submission" date="2020-09" db="EMBL/GenBank/DDBJ databases">
        <authorList>
            <person name="Sun Q."/>
            <person name="Ohkuma M."/>
        </authorList>
    </citation>
    <scope>NUCLEOTIDE SEQUENCE</scope>
    <source>
        <strain evidence="3">JCM 13919</strain>
    </source>
</reference>
<keyword evidence="1" id="KW-0732">Signal</keyword>
<dbReference type="SUPFAM" id="SSF55797">
    <property type="entry name" value="PR-1-like"/>
    <property type="match status" value="1"/>
</dbReference>
<dbReference type="Pfam" id="PF00188">
    <property type="entry name" value="CAP"/>
    <property type="match status" value="1"/>
</dbReference>
<dbReference type="RefSeq" id="WP_229669364.1">
    <property type="nucleotide sequence ID" value="NZ_BMOB01000007.1"/>
</dbReference>
<comment type="caution">
    <text evidence="3">The sequence shown here is derived from an EMBL/GenBank/DDBJ whole genome shotgun (WGS) entry which is preliminary data.</text>
</comment>
<dbReference type="InterPro" id="IPR035940">
    <property type="entry name" value="CAP_sf"/>
</dbReference>
<accession>A0A917JYH7</accession>
<gene>
    <name evidence="3" type="ORF">GCM10007966_16250</name>
</gene>
<feature type="domain" description="SCP" evidence="2">
    <location>
        <begin position="42"/>
        <end position="154"/>
    </location>
</feature>
<feature type="signal peptide" evidence="1">
    <location>
        <begin position="1"/>
        <end position="22"/>
    </location>
</feature>
<dbReference type="EMBL" id="BMOB01000007">
    <property type="protein sequence ID" value="GGI88257.1"/>
    <property type="molecule type" value="Genomic_DNA"/>
</dbReference>
<dbReference type="PANTHER" id="PTHR31157:SF1">
    <property type="entry name" value="SCP DOMAIN-CONTAINING PROTEIN"/>
    <property type="match status" value="1"/>
</dbReference>
<reference evidence="3" key="1">
    <citation type="journal article" date="2014" name="Int. J. Syst. Evol. Microbiol.">
        <title>Complete genome sequence of Corynebacterium casei LMG S-19264T (=DSM 44701T), isolated from a smear-ripened cheese.</title>
        <authorList>
            <consortium name="US DOE Joint Genome Institute (JGI-PGF)"/>
            <person name="Walter F."/>
            <person name="Albersmeier A."/>
            <person name="Kalinowski J."/>
            <person name="Ruckert C."/>
        </authorList>
    </citation>
    <scope>NUCLEOTIDE SEQUENCE</scope>
    <source>
        <strain evidence="3">JCM 13919</strain>
    </source>
</reference>
<name>A0A917JYH7_9GAMM</name>
<dbReference type="Proteomes" id="UP000630149">
    <property type="component" value="Unassembled WGS sequence"/>
</dbReference>
<dbReference type="PANTHER" id="PTHR31157">
    <property type="entry name" value="SCP DOMAIN-CONTAINING PROTEIN"/>
    <property type="match status" value="1"/>
</dbReference>
<proteinExistence type="predicted"/>
<dbReference type="InterPro" id="IPR014044">
    <property type="entry name" value="CAP_dom"/>
</dbReference>
<evidence type="ECO:0000259" key="2">
    <source>
        <dbReference type="Pfam" id="PF00188"/>
    </source>
</evidence>